<proteinExistence type="predicted"/>
<evidence type="ECO:0000256" key="2">
    <source>
        <dbReference type="ARBA" id="ARBA00022884"/>
    </source>
</evidence>
<dbReference type="PANTHER" id="PTHR24012">
    <property type="entry name" value="RNA BINDING PROTEIN"/>
    <property type="match status" value="1"/>
</dbReference>
<dbReference type="Pfam" id="PF00076">
    <property type="entry name" value="RRM_1"/>
    <property type="match status" value="1"/>
</dbReference>
<evidence type="ECO:0000256" key="3">
    <source>
        <dbReference type="PROSITE-ProRule" id="PRU00176"/>
    </source>
</evidence>
<feature type="domain" description="RRM" evidence="5">
    <location>
        <begin position="69"/>
        <end position="120"/>
    </location>
</feature>
<name>X6N922_RETFI</name>
<keyword evidence="4" id="KW-0812">Transmembrane</keyword>
<dbReference type="GO" id="GO:0003723">
    <property type="term" value="F:RNA binding"/>
    <property type="evidence" value="ECO:0007669"/>
    <property type="project" value="UniProtKB-UniRule"/>
</dbReference>
<dbReference type="SMART" id="SM00360">
    <property type="entry name" value="RRM"/>
    <property type="match status" value="1"/>
</dbReference>
<sequence>MFGKFGKISQMQFVKADIGSESYGWVQFENAKDCQRAWETYKEFEFSDHTKLKLSIMQRRASSLSEEPTNLYVRNLPKFWGEDHLRKLFQNYGKILQCRIISDGIAFVRLDDHYQATTVLLLLLLIIIIIYYYIVDFVLSIHISNFFYFLVFRQLMRCMELPLME</sequence>
<dbReference type="EMBL" id="ASPP01010797">
    <property type="protein sequence ID" value="ETO22373.1"/>
    <property type="molecule type" value="Genomic_DNA"/>
</dbReference>
<dbReference type="AlphaFoldDB" id="X6N922"/>
<dbReference type="PRINTS" id="PR00961">
    <property type="entry name" value="HUDSXLRNA"/>
</dbReference>
<evidence type="ECO:0000313" key="7">
    <source>
        <dbReference type="Proteomes" id="UP000023152"/>
    </source>
</evidence>
<dbReference type="InterPro" id="IPR012677">
    <property type="entry name" value="Nucleotide-bd_a/b_plait_sf"/>
</dbReference>
<keyword evidence="1" id="KW-0677">Repeat</keyword>
<feature type="transmembrane region" description="Helical" evidence="4">
    <location>
        <begin position="114"/>
        <end position="133"/>
    </location>
</feature>
<dbReference type="SUPFAM" id="SSF54928">
    <property type="entry name" value="RNA-binding domain, RBD"/>
    <property type="match status" value="1"/>
</dbReference>
<dbReference type="InterPro" id="IPR035979">
    <property type="entry name" value="RBD_domain_sf"/>
</dbReference>
<evidence type="ECO:0000256" key="4">
    <source>
        <dbReference type="SAM" id="Phobius"/>
    </source>
</evidence>
<feature type="non-terminal residue" evidence="6">
    <location>
        <position position="165"/>
    </location>
</feature>
<keyword evidence="4" id="KW-1133">Transmembrane helix</keyword>
<reference evidence="6 7" key="1">
    <citation type="journal article" date="2013" name="Curr. Biol.">
        <title>The Genome of the Foraminiferan Reticulomyxa filosa.</title>
        <authorList>
            <person name="Glockner G."/>
            <person name="Hulsmann N."/>
            <person name="Schleicher M."/>
            <person name="Noegel A.A."/>
            <person name="Eichinger L."/>
            <person name="Gallinger C."/>
            <person name="Pawlowski J."/>
            <person name="Sierra R."/>
            <person name="Euteneuer U."/>
            <person name="Pillet L."/>
            <person name="Moustafa A."/>
            <person name="Platzer M."/>
            <person name="Groth M."/>
            <person name="Szafranski K."/>
            <person name="Schliwa M."/>
        </authorList>
    </citation>
    <scope>NUCLEOTIDE SEQUENCE [LARGE SCALE GENOMIC DNA]</scope>
</reference>
<comment type="caution">
    <text evidence="6">The sequence shown here is derived from an EMBL/GenBank/DDBJ whole genome shotgun (WGS) entry which is preliminary data.</text>
</comment>
<accession>X6N922</accession>
<dbReference type="Proteomes" id="UP000023152">
    <property type="component" value="Unassembled WGS sequence"/>
</dbReference>
<protein>
    <recommendedName>
        <fullName evidence="5">RRM domain-containing protein</fullName>
    </recommendedName>
</protein>
<dbReference type="InterPro" id="IPR000504">
    <property type="entry name" value="RRM_dom"/>
</dbReference>
<dbReference type="Gene3D" id="3.30.70.330">
    <property type="match status" value="2"/>
</dbReference>
<gene>
    <name evidence="6" type="ORF">RFI_14826</name>
</gene>
<organism evidence="6 7">
    <name type="scientific">Reticulomyxa filosa</name>
    <dbReference type="NCBI Taxonomy" id="46433"/>
    <lineage>
        <taxon>Eukaryota</taxon>
        <taxon>Sar</taxon>
        <taxon>Rhizaria</taxon>
        <taxon>Retaria</taxon>
        <taxon>Foraminifera</taxon>
        <taxon>Monothalamids</taxon>
        <taxon>Reticulomyxidae</taxon>
        <taxon>Reticulomyxa</taxon>
    </lineage>
</organism>
<feature type="domain" description="RRM" evidence="5">
    <location>
        <begin position="1"/>
        <end position="59"/>
    </location>
</feature>
<keyword evidence="7" id="KW-1185">Reference proteome</keyword>
<evidence type="ECO:0000313" key="6">
    <source>
        <dbReference type="EMBL" id="ETO22373.1"/>
    </source>
</evidence>
<dbReference type="GO" id="GO:1990904">
    <property type="term" value="C:ribonucleoprotein complex"/>
    <property type="evidence" value="ECO:0007669"/>
    <property type="project" value="InterPro"/>
</dbReference>
<dbReference type="PROSITE" id="PS50102">
    <property type="entry name" value="RRM"/>
    <property type="match status" value="2"/>
</dbReference>
<keyword evidence="2 3" id="KW-0694">RNA-binding</keyword>
<dbReference type="OrthoDB" id="266020at2759"/>
<dbReference type="InterPro" id="IPR002343">
    <property type="entry name" value="Hud_Sxl_RNA"/>
</dbReference>
<evidence type="ECO:0000256" key="1">
    <source>
        <dbReference type="ARBA" id="ARBA00022737"/>
    </source>
</evidence>
<evidence type="ECO:0000259" key="5">
    <source>
        <dbReference type="PROSITE" id="PS50102"/>
    </source>
</evidence>
<keyword evidence="4" id="KW-0472">Membrane</keyword>